<reference evidence="1" key="2">
    <citation type="submission" date="2020-02" db="EMBL/GenBank/DDBJ databases">
        <title>Flavobacterium profundi sp. nov., isolated from a deep-sea seamount.</title>
        <authorList>
            <person name="Zhang D.-C."/>
        </authorList>
    </citation>
    <scope>NUCLEOTIDE SEQUENCE</scope>
    <source>
        <strain evidence="1">EC11</strain>
    </source>
</reference>
<dbReference type="RefSeq" id="WP_140958768.1">
    <property type="nucleotide sequence ID" value="NZ_VEVQ02000001.1"/>
</dbReference>
<organism evidence="1 2">
    <name type="scientific">Flavobacterium jejuense</name>
    <dbReference type="NCBI Taxonomy" id="1544455"/>
    <lineage>
        <taxon>Bacteria</taxon>
        <taxon>Pseudomonadati</taxon>
        <taxon>Bacteroidota</taxon>
        <taxon>Flavobacteriia</taxon>
        <taxon>Flavobacteriales</taxon>
        <taxon>Flavobacteriaceae</taxon>
        <taxon>Flavobacterium</taxon>
    </lineage>
</organism>
<reference evidence="1" key="1">
    <citation type="submission" date="2019-05" db="EMBL/GenBank/DDBJ databases">
        <authorList>
            <person name="Lianzixin W."/>
        </authorList>
    </citation>
    <scope>NUCLEOTIDE SEQUENCE</scope>
    <source>
        <strain evidence="1">EC11</strain>
    </source>
</reference>
<name>A0ABX0IJQ5_9FLAO</name>
<comment type="caution">
    <text evidence="1">The sequence shown here is derived from an EMBL/GenBank/DDBJ whole genome shotgun (WGS) entry which is preliminary data.</text>
</comment>
<dbReference type="Proteomes" id="UP000817854">
    <property type="component" value="Unassembled WGS sequence"/>
</dbReference>
<gene>
    <name evidence="1" type="ORF">FIA58_000110</name>
</gene>
<dbReference type="EMBL" id="VEVQ02000001">
    <property type="protein sequence ID" value="NHN24065.1"/>
    <property type="molecule type" value="Genomic_DNA"/>
</dbReference>
<proteinExistence type="predicted"/>
<protein>
    <submittedName>
        <fullName evidence="1">Uncharacterized protein</fullName>
    </submittedName>
</protein>
<evidence type="ECO:0000313" key="1">
    <source>
        <dbReference type="EMBL" id="NHN24065.1"/>
    </source>
</evidence>
<sequence length="257" mass="29519">MRYRVFFQIEIVHPYFSTAAADLIILPDAQTTLFLSKQRFLIRRTINGIKILRAINENDEKLTAIEVENVFVFNIFPTSENVREFTDTSMVETGKMLLFSNEGLSKGNVELMKSKTFQEGKYQNFPAIARVEIKGGEIISQSNGSPHLYKALFQSRAIKWKYYFVSNSKTTDLAIATRDQQLKFTQLEIKEDFSDKIVQSLTLNFQDTKIIVFESNIDIPYSKTPIKNINLKQNGLILINHLPNPEVQDNGIQIIKI</sequence>
<accession>A0ABX0IJQ5</accession>
<evidence type="ECO:0000313" key="2">
    <source>
        <dbReference type="Proteomes" id="UP000817854"/>
    </source>
</evidence>
<keyword evidence="2" id="KW-1185">Reference proteome</keyword>